<evidence type="ECO:0000313" key="3">
    <source>
        <dbReference type="Proteomes" id="UP000658720"/>
    </source>
</evidence>
<dbReference type="EMBL" id="JADEVV010000059">
    <property type="protein sequence ID" value="MBE9255348.1"/>
    <property type="molecule type" value="Genomic_DNA"/>
</dbReference>
<protein>
    <submittedName>
        <fullName evidence="2">Uncharacterized protein</fullName>
    </submittedName>
</protein>
<feature type="compositionally biased region" description="Polar residues" evidence="1">
    <location>
        <begin position="39"/>
        <end position="48"/>
    </location>
</feature>
<sequence length="62" mass="7356">MFKDEIVEEIHRIRRAYSESFNHDLQAMYEDIKRREATSGRTYVTPNFSPESEEKESSVSEV</sequence>
<proteinExistence type="predicted"/>
<dbReference type="RefSeq" id="WP_190599754.1">
    <property type="nucleotide sequence ID" value="NZ_JADEVV010000059.1"/>
</dbReference>
<keyword evidence="3" id="KW-1185">Reference proteome</keyword>
<dbReference type="Proteomes" id="UP000658720">
    <property type="component" value="Unassembled WGS sequence"/>
</dbReference>
<comment type="caution">
    <text evidence="2">The sequence shown here is derived from an EMBL/GenBank/DDBJ whole genome shotgun (WGS) entry which is preliminary data.</text>
</comment>
<feature type="region of interest" description="Disordered" evidence="1">
    <location>
        <begin position="38"/>
        <end position="62"/>
    </location>
</feature>
<name>A0ABR9VWV2_9SYNC</name>
<organism evidence="2 3">
    <name type="scientific">Synechocystis salina LEGE 00031</name>
    <dbReference type="NCBI Taxonomy" id="1828736"/>
    <lineage>
        <taxon>Bacteria</taxon>
        <taxon>Bacillati</taxon>
        <taxon>Cyanobacteriota</taxon>
        <taxon>Cyanophyceae</taxon>
        <taxon>Synechococcales</taxon>
        <taxon>Merismopediaceae</taxon>
        <taxon>Synechocystis</taxon>
    </lineage>
</organism>
<reference evidence="2 3" key="1">
    <citation type="submission" date="2020-10" db="EMBL/GenBank/DDBJ databases">
        <authorList>
            <person name="Castelo-Branco R."/>
            <person name="Eusebio N."/>
            <person name="Adriana R."/>
            <person name="Vieira A."/>
            <person name="Brugerolle De Fraissinette N."/>
            <person name="Rezende De Castro R."/>
            <person name="Schneider M.P."/>
            <person name="Vasconcelos V."/>
            <person name="Leao P.N."/>
        </authorList>
    </citation>
    <scope>NUCLEOTIDE SEQUENCE [LARGE SCALE GENOMIC DNA]</scope>
    <source>
        <strain evidence="2 3">LEGE 00031</strain>
    </source>
</reference>
<accession>A0ABR9VWV2</accession>
<evidence type="ECO:0000256" key="1">
    <source>
        <dbReference type="SAM" id="MobiDB-lite"/>
    </source>
</evidence>
<gene>
    <name evidence="2" type="ORF">IQ217_16195</name>
</gene>
<evidence type="ECO:0000313" key="2">
    <source>
        <dbReference type="EMBL" id="MBE9255348.1"/>
    </source>
</evidence>